<dbReference type="Pfam" id="PF23323">
    <property type="entry name" value="Spectrin_6"/>
    <property type="match status" value="1"/>
</dbReference>
<gene>
    <name evidence="3" type="ORF">BRAFLDRAFT_57217</name>
</gene>
<dbReference type="InParanoid" id="C3YYI4"/>
<dbReference type="AlphaFoldDB" id="C3YYI4"/>
<sequence>MGKEELQTELTRAEHMLSAHNDRVLRMQGLTYEALQRGQELYQLFEQTGVQIMADSQYDAQTRIQVLLEFLHEKQLDLEEISEQHRLRLTQCVQLRHFEQEVKQVLGWIRNGEAMLAAAVITASTLNEAETMKKEHEQFQLAIEVS</sequence>
<dbReference type="STRING" id="7739.C3YYI4"/>
<evidence type="ECO:0000313" key="3">
    <source>
        <dbReference type="EMBL" id="EEN54624.1"/>
    </source>
</evidence>
<dbReference type="Gene3D" id="1.20.58.60">
    <property type="match status" value="1"/>
</dbReference>
<dbReference type="GO" id="GO:0005085">
    <property type="term" value="F:guanyl-nucleotide exchange factor activity"/>
    <property type="evidence" value="ECO:0007669"/>
    <property type="project" value="UniProtKB-KW"/>
</dbReference>
<dbReference type="eggNOG" id="KOG4240">
    <property type="taxonomic scope" value="Eukaryota"/>
</dbReference>
<dbReference type="InterPro" id="IPR058918">
    <property type="entry name" value="KALRN/TRIO-like_spectrin"/>
</dbReference>
<protein>
    <recommendedName>
        <fullName evidence="2">Kalirin/TRIO-like spectrin repeats domain-containing protein</fullName>
    </recommendedName>
</protein>
<evidence type="ECO:0000256" key="1">
    <source>
        <dbReference type="ARBA" id="ARBA00022658"/>
    </source>
</evidence>
<name>C3YYI4_BRAFL</name>
<dbReference type="PANTHER" id="PTHR22826:SF106">
    <property type="entry name" value="TRIO, ISOFORM A"/>
    <property type="match status" value="1"/>
</dbReference>
<dbReference type="InterPro" id="IPR051336">
    <property type="entry name" value="RhoGEF_Guanine_NuclExch_SF"/>
</dbReference>
<dbReference type="EMBL" id="GG666565">
    <property type="protein sequence ID" value="EEN54624.1"/>
    <property type="molecule type" value="Genomic_DNA"/>
</dbReference>
<feature type="domain" description="Kalirin/TRIO-like spectrin repeats" evidence="2">
    <location>
        <begin position="3"/>
        <end position="82"/>
    </location>
</feature>
<accession>C3YYI4</accession>
<dbReference type="SUPFAM" id="SSF46966">
    <property type="entry name" value="Spectrin repeat"/>
    <property type="match status" value="1"/>
</dbReference>
<keyword evidence="1" id="KW-0344">Guanine-nucleotide releasing factor</keyword>
<reference evidence="3" key="1">
    <citation type="journal article" date="2008" name="Nature">
        <title>The amphioxus genome and the evolution of the chordate karyotype.</title>
        <authorList>
            <consortium name="US DOE Joint Genome Institute (JGI-PGF)"/>
            <person name="Putnam N.H."/>
            <person name="Butts T."/>
            <person name="Ferrier D.E.K."/>
            <person name="Furlong R.F."/>
            <person name="Hellsten U."/>
            <person name="Kawashima T."/>
            <person name="Robinson-Rechavi M."/>
            <person name="Shoguchi E."/>
            <person name="Terry A."/>
            <person name="Yu J.-K."/>
            <person name="Benito-Gutierrez E.L."/>
            <person name="Dubchak I."/>
            <person name="Garcia-Fernandez J."/>
            <person name="Gibson-Brown J.J."/>
            <person name="Grigoriev I.V."/>
            <person name="Horton A.C."/>
            <person name="de Jong P.J."/>
            <person name="Jurka J."/>
            <person name="Kapitonov V.V."/>
            <person name="Kohara Y."/>
            <person name="Kuroki Y."/>
            <person name="Lindquist E."/>
            <person name="Lucas S."/>
            <person name="Osoegawa K."/>
            <person name="Pennacchio L.A."/>
            <person name="Salamov A.A."/>
            <person name="Satou Y."/>
            <person name="Sauka-Spengler T."/>
            <person name="Schmutz J."/>
            <person name="Shin-I T."/>
            <person name="Toyoda A."/>
            <person name="Bronner-Fraser M."/>
            <person name="Fujiyama A."/>
            <person name="Holland L.Z."/>
            <person name="Holland P.W.H."/>
            <person name="Satoh N."/>
            <person name="Rokhsar D.S."/>
        </authorList>
    </citation>
    <scope>NUCLEOTIDE SEQUENCE [LARGE SCALE GENOMIC DNA]</scope>
    <source>
        <strain evidence="3">S238N-H82</strain>
        <tissue evidence="3">Testes</tissue>
    </source>
</reference>
<dbReference type="PANTHER" id="PTHR22826">
    <property type="entry name" value="RHO GUANINE EXCHANGE FACTOR-RELATED"/>
    <property type="match status" value="1"/>
</dbReference>
<organism>
    <name type="scientific">Branchiostoma floridae</name>
    <name type="common">Florida lancelet</name>
    <name type="synonym">Amphioxus</name>
    <dbReference type="NCBI Taxonomy" id="7739"/>
    <lineage>
        <taxon>Eukaryota</taxon>
        <taxon>Metazoa</taxon>
        <taxon>Chordata</taxon>
        <taxon>Cephalochordata</taxon>
        <taxon>Leptocardii</taxon>
        <taxon>Amphioxiformes</taxon>
        <taxon>Branchiostomatidae</taxon>
        <taxon>Branchiostoma</taxon>
    </lineage>
</organism>
<evidence type="ECO:0000259" key="2">
    <source>
        <dbReference type="Pfam" id="PF23323"/>
    </source>
</evidence>
<proteinExistence type="predicted"/>